<evidence type="ECO:0000256" key="3">
    <source>
        <dbReference type="ARBA" id="ARBA00022490"/>
    </source>
</evidence>
<evidence type="ECO:0000256" key="8">
    <source>
        <dbReference type="ARBA" id="ARBA00048596"/>
    </source>
</evidence>
<dbReference type="NCBIfam" id="TIGR02707">
    <property type="entry name" value="butyr_kinase"/>
    <property type="match status" value="1"/>
</dbReference>
<evidence type="ECO:0000313" key="12">
    <source>
        <dbReference type="Proteomes" id="UP000319449"/>
    </source>
</evidence>
<dbReference type="PIRSF" id="PIRSF036458">
    <property type="entry name" value="Butyrate_kin"/>
    <property type="match status" value="1"/>
</dbReference>
<dbReference type="InterPro" id="IPR023865">
    <property type="entry name" value="Aliphatic_acid_kinase_CS"/>
</dbReference>
<evidence type="ECO:0000256" key="10">
    <source>
        <dbReference type="RuleBase" id="RU003835"/>
    </source>
</evidence>
<evidence type="ECO:0000256" key="5">
    <source>
        <dbReference type="ARBA" id="ARBA00022741"/>
    </source>
</evidence>
<name>A0A562V8H9_9BACT</name>
<dbReference type="InterPro" id="IPR011245">
    <property type="entry name" value="Butyrate_kin"/>
</dbReference>
<evidence type="ECO:0000256" key="6">
    <source>
        <dbReference type="ARBA" id="ARBA00022777"/>
    </source>
</evidence>
<comment type="subcellular location">
    <subcellularLocation>
        <location evidence="1 9">Cytoplasm</location>
    </subcellularLocation>
</comment>
<dbReference type="InterPro" id="IPR000890">
    <property type="entry name" value="Aliphatic_acid_kin_short-chain"/>
</dbReference>
<dbReference type="PROSITE" id="PS01076">
    <property type="entry name" value="ACETATE_KINASE_2"/>
    <property type="match status" value="1"/>
</dbReference>
<dbReference type="Gene3D" id="3.30.420.40">
    <property type="match status" value="2"/>
</dbReference>
<evidence type="ECO:0000256" key="1">
    <source>
        <dbReference type="ARBA" id="ARBA00004496"/>
    </source>
</evidence>
<keyword evidence="12" id="KW-1185">Reference proteome</keyword>
<gene>
    <name evidence="9" type="primary">buk</name>
    <name evidence="11" type="ORF">JN12_03535</name>
</gene>
<evidence type="ECO:0000313" key="11">
    <source>
        <dbReference type="EMBL" id="TWJ14199.1"/>
    </source>
</evidence>
<dbReference type="CDD" id="cd24011">
    <property type="entry name" value="ASKHA_NBD_BK"/>
    <property type="match status" value="1"/>
</dbReference>
<dbReference type="HAMAP" id="MF_00542">
    <property type="entry name" value="Butyrate_kinase"/>
    <property type="match status" value="1"/>
</dbReference>
<dbReference type="EMBL" id="VLLN01000030">
    <property type="protein sequence ID" value="TWJ14199.1"/>
    <property type="molecule type" value="Genomic_DNA"/>
</dbReference>
<dbReference type="InterPro" id="IPR043129">
    <property type="entry name" value="ATPase_NBD"/>
</dbReference>
<evidence type="ECO:0000256" key="4">
    <source>
        <dbReference type="ARBA" id="ARBA00022679"/>
    </source>
</evidence>
<dbReference type="GO" id="GO:0047761">
    <property type="term" value="F:butyrate kinase activity"/>
    <property type="evidence" value="ECO:0007669"/>
    <property type="project" value="UniProtKB-UniRule"/>
</dbReference>
<dbReference type="GO" id="GO:0005737">
    <property type="term" value="C:cytoplasm"/>
    <property type="evidence" value="ECO:0007669"/>
    <property type="project" value="UniProtKB-SubCell"/>
</dbReference>
<dbReference type="RefSeq" id="WP_145025222.1">
    <property type="nucleotide sequence ID" value="NZ_VLLN01000030.1"/>
</dbReference>
<sequence length="372" mass="40223">MNNGKTILIVNPGSTSTKIGIFSDGEMKVNESVKHDDAELRKFPTIWDQYDFRRNAIFKVLKDNDLSMGEMDAIACRGGNVKPLPGGIYRICPKMIKDMKSGIYGGHPINVGGLVAFDLGNQFNIPVLTADPPMTDELCSSARYAGIPQITRQSSFHALNQKATARKIAAELGRKYDEVNLIVTHLGGGISVGAHRKGKIIDVNNALDGDGPFSPERAGSLPAGDLVKLCFSGEYSKAEVLKLLTGGGGLYAYLSTTNVIEIEKRIADGDQQAAEVFEAMIYQVAKEIGACAAVLEGEVDAIALTGSLVYSQRLLDSLKKKISFIAPVYLNPGENEMEALADAAMRYFNKEEELSIYRGTEDEADEARCTAA</sequence>
<comment type="similarity">
    <text evidence="2 9 10">Belongs to the acetokinase family.</text>
</comment>
<dbReference type="NCBIfam" id="NF002834">
    <property type="entry name" value="PRK03011.1-5"/>
    <property type="match status" value="1"/>
</dbReference>
<organism evidence="11 12">
    <name type="scientific">Geobacter argillaceus</name>
    <dbReference type="NCBI Taxonomy" id="345631"/>
    <lineage>
        <taxon>Bacteria</taxon>
        <taxon>Pseudomonadati</taxon>
        <taxon>Thermodesulfobacteriota</taxon>
        <taxon>Desulfuromonadia</taxon>
        <taxon>Geobacterales</taxon>
        <taxon>Geobacteraceae</taxon>
        <taxon>Geobacter</taxon>
    </lineage>
</organism>
<dbReference type="EC" id="2.7.2.7" evidence="9"/>
<keyword evidence="6 9" id="KW-0418">Kinase</keyword>
<dbReference type="AlphaFoldDB" id="A0A562V8H9"/>
<comment type="caution">
    <text evidence="11">The sequence shown here is derived from an EMBL/GenBank/DDBJ whole genome shotgun (WGS) entry which is preliminary data.</text>
</comment>
<dbReference type="PROSITE" id="PS01075">
    <property type="entry name" value="ACETATE_KINASE_1"/>
    <property type="match status" value="1"/>
</dbReference>
<comment type="catalytic activity">
    <reaction evidence="8 9">
        <text>butanoate + ATP = butanoyl phosphate + ADP</text>
        <dbReference type="Rhea" id="RHEA:13585"/>
        <dbReference type="ChEBI" id="CHEBI:17968"/>
        <dbReference type="ChEBI" id="CHEBI:30616"/>
        <dbReference type="ChEBI" id="CHEBI:58079"/>
        <dbReference type="ChEBI" id="CHEBI:456216"/>
        <dbReference type="EC" id="2.7.2.7"/>
    </reaction>
</comment>
<dbReference type="Proteomes" id="UP000319449">
    <property type="component" value="Unassembled WGS sequence"/>
</dbReference>
<dbReference type="GO" id="GO:0005524">
    <property type="term" value="F:ATP binding"/>
    <property type="evidence" value="ECO:0007669"/>
    <property type="project" value="UniProtKB-KW"/>
</dbReference>
<keyword evidence="7 9" id="KW-0067">ATP-binding</keyword>
<evidence type="ECO:0000256" key="9">
    <source>
        <dbReference type="HAMAP-Rule" id="MF_00542"/>
    </source>
</evidence>
<accession>A0A562V8H9</accession>
<dbReference type="PRINTS" id="PR00471">
    <property type="entry name" value="ACETATEKNASE"/>
</dbReference>
<reference evidence="11 12" key="1">
    <citation type="submission" date="2019-07" db="EMBL/GenBank/DDBJ databases">
        <title>Genomic Encyclopedia of Archaeal and Bacterial Type Strains, Phase II (KMG-II): from individual species to whole genera.</title>
        <authorList>
            <person name="Goeker M."/>
        </authorList>
    </citation>
    <scope>NUCLEOTIDE SEQUENCE [LARGE SCALE GENOMIC DNA]</scope>
    <source>
        <strain evidence="11 12">ATCC BAA-1139</strain>
    </source>
</reference>
<protein>
    <recommendedName>
        <fullName evidence="9">Probable butyrate kinase</fullName>
        <shortName evidence="9">BK</shortName>
        <ecNumber evidence="9">2.7.2.7</ecNumber>
    </recommendedName>
    <alternativeName>
        <fullName evidence="9">Branched-chain carboxylic acid kinase</fullName>
    </alternativeName>
</protein>
<dbReference type="OrthoDB" id="9771859at2"/>
<keyword evidence="4 9" id="KW-0808">Transferase</keyword>
<dbReference type="PANTHER" id="PTHR21060">
    <property type="entry name" value="ACETATE KINASE"/>
    <property type="match status" value="1"/>
</dbReference>
<dbReference type="GO" id="GO:0006083">
    <property type="term" value="P:acetate metabolic process"/>
    <property type="evidence" value="ECO:0007669"/>
    <property type="project" value="TreeGrafter"/>
</dbReference>
<keyword evidence="5 9" id="KW-0547">Nucleotide-binding</keyword>
<evidence type="ECO:0000256" key="2">
    <source>
        <dbReference type="ARBA" id="ARBA00008748"/>
    </source>
</evidence>
<proteinExistence type="inferred from homology"/>
<dbReference type="Pfam" id="PF00871">
    <property type="entry name" value="Acetate_kinase"/>
    <property type="match status" value="1"/>
</dbReference>
<evidence type="ECO:0000256" key="7">
    <source>
        <dbReference type="ARBA" id="ARBA00022840"/>
    </source>
</evidence>
<dbReference type="PANTHER" id="PTHR21060:SF3">
    <property type="entry name" value="BUTYRATE KINASE 2-RELATED"/>
    <property type="match status" value="1"/>
</dbReference>
<dbReference type="SUPFAM" id="SSF53067">
    <property type="entry name" value="Actin-like ATPase domain"/>
    <property type="match status" value="2"/>
</dbReference>
<dbReference type="GO" id="GO:0008776">
    <property type="term" value="F:acetate kinase activity"/>
    <property type="evidence" value="ECO:0007669"/>
    <property type="project" value="TreeGrafter"/>
</dbReference>
<keyword evidence="3 9" id="KW-0963">Cytoplasm</keyword>